<organism evidence="2 3">
    <name type="scientific">Pseudaquabacterium terrae</name>
    <dbReference type="NCBI Taxonomy" id="2732868"/>
    <lineage>
        <taxon>Bacteria</taxon>
        <taxon>Pseudomonadati</taxon>
        <taxon>Pseudomonadota</taxon>
        <taxon>Betaproteobacteria</taxon>
        <taxon>Burkholderiales</taxon>
        <taxon>Sphaerotilaceae</taxon>
        <taxon>Pseudaquabacterium</taxon>
    </lineage>
</organism>
<feature type="region of interest" description="Disordered" evidence="1">
    <location>
        <begin position="292"/>
        <end position="325"/>
    </location>
</feature>
<evidence type="ECO:0000313" key="3">
    <source>
        <dbReference type="Proteomes" id="UP000737171"/>
    </source>
</evidence>
<name>A0ABX2ESQ8_9BURK</name>
<proteinExistence type="predicted"/>
<dbReference type="RefSeq" id="WP_173133510.1">
    <property type="nucleotide sequence ID" value="NZ_JABRWJ010000013.1"/>
</dbReference>
<comment type="caution">
    <text evidence="2">The sequence shown here is derived from an EMBL/GenBank/DDBJ whole genome shotgun (WGS) entry which is preliminary data.</text>
</comment>
<sequence length="1202" mass="127186">MSDACDNDCVAPLRFPRRPGERLATVHGENCSCCAPSARVSADNRPALPHFNYRSGTYGTIREWLLHQVNQSPGLRHWTHRAPDDPAIALLEGASMLGDILTFYQETYANEAFLRTAQWRDSISDLVRLSGYRLSPAVGGNATFAFEIKKDEPVVVPAGFALKATLAEIPAPATFETREESTAYPWLNRFNLFKPLEDGDILATTTEFYITYPEQLLQPIDLKIGDRLLVGDPDLAAVFGAAALPNAEVVIVDSISELHGRKTYKIKGNLKRSTSIDTLVAFRLGRSFHHQGHNGPANIVDPSKPISSTTRTTAQTNSSPAKTETSTTIPRLLVPLARPIRTDTGVFSNPAISLSIRDVEFPLDLEVQDIPGNVAMIIQTRIASPGVTDIANYSDFQTLIRTVRRVDPIAITWGAISGVVSKVTVSGPISDSIGDGDPILAQQALDNAELANEEATQALADAAAARTSAQQARADADNAIAAAAAADADMAAKTSEFATADAKATNLAVAAAIAASALKDGPTDAAAQAAVVKAQDALTAANQAQSSTNTAATVADVKADEAETIRDFTVAADFLALGPLALTSPPLAAATLALANGYAFRAAAAERTVSNEVNAAKAKVDDAQTKAVASKVAVDAVAAAAAEDADARRRSELADQAASDAKDAADLAAGALALARGAAALAHYNEAIAKLTADGREKEADDFEALAAIAVETAAIKEAAKLTRMYIGDALFHEVTTPLFTLKRAKKEIAATTGNKLNFYGTVDEVEALESRRIMLQKDGEPSELVRVSSVDTTSATGTEALRQLHEITLPANVSYADFSNTKPRVTVFGNVVDANEGRTLPEVVLGSGDASAVFQNFRLPKAPLTHHLVAGNTPAETPEIAVYVGGREWQRVDSLFGRGADERVYIVREDAAGNSWVQFGDGKTGARLTNGVNNVTAVQRMGAGAFGPLKEDTKVQAVAKLKNFDQAQMLDVVTGGAPPESGDNAREAAPGKVQSLGRMVSLQDFEREAAAIPGVARASAAWQLEDNVPAVVVSVLMDTGRAAERLAVRDIIIGYNTQRGAGRTAIEVLEGRRMHVTVSVQYALQPGYRSDLVEPQIRRALGVNTGLAVWQEDQTGLFSLRRRRFGGSEYASSIEGITQNVEGVLWAKAVTFAALADTDAPADLPLPTGSVLEPVVTCDAQHVLSLFDAHLSLTAVMALGS</sequence>
<dbReference type="Proteomes" id="UP000737171">
    <property type="component" value="Unassembled WGS sequence"/>
</dbReference>
<feature type="compositionally biased region" description="Polar residues" evidence="1">
    <location>
        <begin position="305"/>
        <end position="325"/>
    </location>
</feature>
<gene>
    <name evidence="2" type="ORF">HLB44_32575</name>
</gene>
<evidence type="ECO:0008006" key="4">
    <source>
        <dbReference type="Google" id="ProtNLM"/>
    </source>
</evidence>
<reference evidence="2 3" key="1">
    <citation type="submission" date="2020-05" db="EMBL/GenBank/DDBJ databases">
        <title>Aquincola sp. isolate from soil.</title>
        <authorList>
            <person name="Han J."/>
            <person name="Kim D.-U."/>
        </authorList>
    </citation>
    <scope>NUCLEOTIDE SEQUENCE [LARGE SCALE GENOMIC DNA]</scope>
    <source>
        <strain evidence="2 3">S2</strain>
    </source>
</reference>
<keyword evidence="3" id="KW-1185">Reference proteome</keyword>
<accession>A0ABX2ESQ8</accession>
<protein>
    <recommendedName>
        <fullName evidence="4">Baseplate protein J-like domain-containing protein</fullName>
    </recommendedName>
</protein>
<evidence type="ECO:0000256" key="1">
    <source>
        <dbReference type="SAM" id="MobiDB-lite"/>
    </source>
</evidence>
<dbReference type="EMBL" id="JABRWJ010000013">
    <property type="protein sequence ID" value="NRF71734.1"/>
    <property type="molecule type" value="Genomic_DNA"/>
</dbReference>
<evidence type="ECO:0000313" key="2">
    <source>
        <dbReference type="EMBL" id="NRF71734.1"/>
    </source>
</evidence>